<organism evidence="2 3">
    <name type="scientific">Kitasatospora phosalacinea</name>
    <dbReference type="NCBI Taxonomy" id="2065"/>
    <lineage>
        <taxon>Bacteria</taxon>
        <taxon>Bacillati</taxon>
        <taxon>Actinomycetota</taxon>
        <taxon>Actinomycetes</taxon>
        <taxon>Kitasatosporales</taxon>
        <taxon>Streptomycetaceae</taxon>
        <taxon>Kitasatospora</taxon>
    </lineage>
</organism>
<gene>
    <name evidence="2" type="ORF">ACFW6T_25330</name>
</gene>
<name>A0ABW6GRC5_9ACTN</name>
<keyword evidence="1" id="KW-0812">Transmembrane</keyword>
<feature type="transmembrane region" description="Helical" evidence="1">
    <location>
        <begin position="64"/>
        <end position="86"/>
    </location>
</feature>
<evidence type="ECO:0000313" key="3">
    <source>
        <dbReference type="Proteomes" id="UP001599542"/>
    </source>
</evidence>
<accession>A0ABW6GRC5</accession>
<evidence type="ECO:0000313" key="2">
    <source>
        <dbReference type="EMBL" id="MFE1355318.1"/>
    </source>
</evidence>
<feature type="transmembrane region" description="Helical" evidence="1">
    <location>
        <begin position="33"/>
        <end position="52"/>
    </location>
</feature>
<keyword evidence="1" id="KW-1133">Transmembrane helix</keyword>
<reference evidence="2 3" key="1">
    <citation type="submission" date="2024-09" db="EMBL/GenBank/DDBJ databases">
        <title>The Natural Products Discovery Center: Release of the First 8490 Sequenced Strains for Exploring Actinobacteria Biosynthetic Diversity.</title>
        <authorList>
            <person name="Kalkreuter E."/>
            <person name="Kautsar S.A."/>
            <person name="Yang D."/>
            <person name="Bader C.D."/>
            <person name="Teijaro C.N."/>
            <person name="Fluegel L."/>
            <person name="Davis C.M."/>
            <person name="Simpson J.R."/>
            <person name="Lauterbach L."/>
            <person name="Steele A.D."/>
            <person name="Gui C."/>
            <person name="Meng S."/>
            <person name="Li G."/>
            <person name="Viehrig K."/>
            <person name="Ye F."/>
            <person name="Su P."/>
            <person name="Kiefer A.F."/>
            <person name="Nichols A."/>
            <person name="Cepeda A.J."/>
            <person name="Yan W."/>
            <person name="Fan B."/>
            <person name="Jiang Y."/>
            <person name="Adhikari A."/>
            <person name="Zheng C.-J."/>
            <person name="Schuster L."/>
            <person name="Cowan T.M."/>
            <person name="Smanski M.J."/>
            <person name="Chevrette M.G."/>
            <person name="De Carvalho L.P.S."/>
            <person name="Shen B."/>
        </authorList>
    </citation>
    <scope>NUCLEOTIDE SEQUENCE [LARGE SCALE GENOMIC DNA]</scope>
    <source>
        <strain evidence="2 3">NPDC058753</strain>
    </source>
</reference>
<keyword evidence="1" id="KW-0472">Membrane</keyword>
<dbReference type="RefSeq" id="WP_380329361.1">
    <property type="nucleotide sequence ID" value="NZ_JBHYPW010000056.1"/>
</dbReference>
<sequence length="107" mass="10890">MTSHLTAAIDTATRYQLAAPDQAPNVEVSGTQGGALIIGLIIAAVLITKWRAKAGGLSDESKKVLLAGVVMTVCLYGGAGIVGSLFNTVRSTADQTGTTITQTSVGR</sequence>
<proteinExistence type="predicted"/>
<evidence type="ECO:0000256" key="1">
    <source>
        <dbReference type="SAM" id="Phobius"/>
    </source>
</evidence>
<dbReference type="Proteomes" id="UP001599542">
    <property type="component" value="Unassembled WGS sequence"/>
</dbReference>
<dbReference type="EMBL" id="JBHYPX010000058">
    <property type="protein sequence ID" value="MFE1355318.1"/>
    <property type="molecule type" value="Genomic_DNA"/>
</dbReference>
<keyword evidence="3" id="KW-1185">Reference proteome</keyword>
<protein>
    <submittedName>
        <fullName evidence="2">Uncharacterized protein</fullName>
    </submittedName>
</protein>
<comment type="caution">
    <text evidence="2">The sequence shown here is derived from an EMBL/GenBank/DDBJ whole genome shotgun (WGS) entry which is preliminary data.</text>
</comment>